<dbReference type="GO" id="GO:0008168">
    <property type="term" value="F:methyltransferase activity"/>
    <property type="evidence" value="ECO:0007669"/>
    <property type="project" value="UniProtKB-KW"/>
</dbReference>
<dbReference type="InterPro" id="IPR007213">
    <property type="entry name" value="Ppm1/Ppm2/Tcmp"/>
</dbReference>
<organism evidence="3 4">
    <name type="scientific">Microlunatus phosphovorus (strain ATCC 700054 / DSM 10555 / JCM 9379 / NBRC 101784 / NCIMB 13414 / VKM Ac-1990 / NM-1)</name>
    <dbReference type="NCBI Taxonomy" id="1032480"/>
    <lineage>
        <taxon>Bacteria</taxon>
        <taxon>Bacillati</taxon>
        <taxon>Actinomycetota</taxon>
        <taxon>Actinomycetes</taxon>
        <taxon>Propionibacteriales</taxon>
        <taxon>Propionibacteriaceae</taxon>
        <taxon>Microlunatus</taxon>
    </lineage>
</organism>
<dbReference type="Pfam" id="PF04072">
    <property type="entry name" value="LCM"/>
    <property type="match status" value="1"/>
</dbReference>
<dbReference type="STRING" id="1032480.MLP_31210"/>
<keyword evidence="4" id="KW-1185">Reference proteome</keyword>
<dbReference type="PIRSF" id="PIRSF028177">
    <property type="entry name" value="Polyketide_synth_Omtfrase_TcmP"/>
    <property type="match status" value="1"/>
</dbReference>
<dbReference type="PANTHER" id="PTHR43619:SF2">
    <property type="entry name" value="S-ADENOSYL-L-METHIONINE-DEPENDENT METHYLTRANSFERASES SUPERFAMILY PROTEIN"/>
    <property type="match status" value="1"/>
</dbReference>
<dbReference type="eggNOG" id="COG3315">
    <property type="taxonomic scope" value="Bacteria"/>
</dbReference>
<name>F5XKR3_MICPN</name>
<accession>F5XKR3</accession>
<gene>
    <name evidence="3" type="ordered locus">MLP_31210</name>
</gene>
<dbReference type="EC" id="2.1.1.-" evidence="3"/>
<dbReference type="AlphaFoldDB" id="F5XKR3"/>
<dbReference type="Gene3D" id="3.40.50.150">
    <property type="entry name" value="Vaccinia Virus protein VP39"/>
    <property type="match status" value="1"/>
</dbReference>
<dbReference type="PANTHER" id="PTHR43619">
    <property type="entry name" value="S-ADENOSYL-L-METHIONINE-DEPENDENT METHYLTRANSFERASE YKTD-RELATED"/>
    <property type="match status" value="1"/>
</dbReference>
<dbReference type="InterPro" id="IPR029063">
    <property type="entry name" value="SAM-dependent_MTases_sf"/>
</dbReference>
<sequence length="272" mass="29903">MAGVDLSGVPETTLWTLRNRAEEAMRPGSYLVDPEAVRLYRTLQDSGEDFQRFGKLSQSHPLRALAFDTVIADFLAGHPRGPVVALGEGLQTTYWRLGRPDVAWYSVDLPEVVDAQRRLLPEEQAITRIGRSALDDTWLEEVAAGPALITAEGLFMYLPKDEVHALIADLAARFPGGRLVYDAIPAWFSTMTVKGKVKLSDRYVAPPMPHAQTVSEAARLTDVIPGVASVRDVLLPPGRGVWANPAMRRLAGAPWVRDHRPSITLLTFAEMG</sequence>
<dbReference type="HOGENOM" id="CLU_069348_1_0_11"/>
<evidence type="ECO:0000313" key="4">
    <source>
        <dbReference type="Proteomes" id="UP000007947"/>
    </source>
</evidence>
<dbReference type="GO" id="GO:0032259">
    <property type="term" value="P:methylation"/>
    <property type="evidence" value="ECO:0007669"/>
    <property type="project" value="UniProtKB-KW"/>
</dbReference>
<evidence type="ECO:0000256" key="1">
    <source>
        <dbReference type="ARBA" id="ARBA00022603"/>
    </source>
</evidence>
<dbReference type="InterPro" id="IPR016874">
    <property type="entry name" value="TcmP-like"/>
</dbReference>
<evidence type="ECO:0000256" key="2">
    <source>
        <dbReference type="ARBA" id="ARBA00022679"/>
    </source>
</evidence>
<dbReference type="RefSeq" id="WP_013863999.1">
    <property type="nucleotide sequence ID" value="NC_015635.1"/>
</dbReference>
<reference evidence="3 4" key="1">
    <citation type="submission" date="2011-05" db="EMBL/GenBank/DDBJ databases">
        <title>Whole genome sequence of Microlunatus phosphovorus NM-1.</title>
        <authorList>
            <person name="Hosoyama A."/>
            <person name="Sasaki K."/>
            <person name="Harada T."/>
            <person name="Igarashi R."/>
            <person name="Kawakoshi A."/>
            <person name="Sasagawa M."/>
            <person name="Fukada J."/>
            <person name="Nakamura S."/>
            <person name="Katano Y."/>
            <person name="Hanada S."/>
            <person name="Kamagata Y."/>
            <person name="Nakamura N."/>
            <person name="Yamazaki S."/>
            <person name="Fujita N."/>
        </authorList>
    </citation>
    <scope>NUCLEOTIDE SEQUENCE [LARGE SCALE GENOMIC DNA]</scope>
    <source>
        <strain evidence="4">ATCC 700054 / DSM 10555 / JCM 9379 / NBRC 101784 / NCIMB 13414 / VKM Ac-1990 / NM-1</strain>
    </source>
</reference>
<keyword evidence="1 3" id="KW-0489">Methyltransferase</keyword>
<proteinExistence type="predicted"/>
<dbReference type="SUPFAM" id="SSF53335">
    <property type="entry name" value="S-adenosyl-L-methionine-dependent methyltransferases"/>
    <property type="match status" value="1"/>
</dbReference>
<dbReference type="Proteomes" id="UP000007947">
    <property type="component" value="Chromosome"/>
</dbReference>
<protein>
    <submittedName>
        <fullName evidence="3">Putative methyltransferase</fullName>
        <ecNumber evidence="3">2.1.1.-</ecNumber>
    </submittedName>
</protein>
<evidence type="ECO:0000313" key="3">
    <source>
        <dbReference type="EMBL" id="BAK36135.1"/>
    </source>
</evidence>
<keyword evidence="2 3" id="KW-0808">Transferase</keyword>
<dbReference type="EMBL" id="AP012204">
    <property type="protein sequence ID" value="BAK36135.1"/>
    <property type="molecule type" value="Genomic_DNA"/>
</dbReference>
<dbReference type="OrthoDB" id="9800233at2"/>
<dbReference type="KEGG" id="mph:MLP_31210"/>